<gene>
    <name evidence="2" type="ORF">WJX73_002614</name>
</gene>
<dbReference type="AlphaFoldDB" id="A0AAW1NQD1"/>
<evidence type="ECO:0000256" key="1">
    <source>
        <dbReference type="SAM" id="Phobius"/>
    </source>
</evidence>
<evidence type="ECO:0000313" key="3">
    <source>
        <dbReference type="Proteomes" id="UP001465755"/>
    </source>
</evidence>
<dbReference type="InterPro" id="IPR029063">
    <property type="entry name" value="SAM-dependent_MTases_sf"/>
</dbReference>
<comment type="caution">
    <text evidence="2">The sequence shown here is derived from an EMBL/GenBank/DDBJ whole genome shotgun (WGS) entry which is preliminary data.</text>
</comment>
<feature type="transmembrane region" description="Helical" evidence="1">
    <location>
        <begin position="9"/>
        <end position="28"/>
    </location>
</feature>
<keyword evidence="1" id="KW-0472">Membrane</keyword>
<sequence>MSAGPDRKWLVFFSLGGVALFVIGVSLFPNGLVGHNDWQQTSNKMHARPLCPARNEALTRFSKAAQNADRAGTDYLLPHTATTLPEFLVELKTSLDRHMLDERAHLWLFNEDIDHQRVHPSCAGDWMEFGVYTGGSVNLSAIWRRSFCGPGCAPVYGFDTFTGLPEVWSQDGGAGTFGGGAFSTGGKFPPVEYNVQLVKGLFSESLPPFLRMQAEMKKRVAEPTPLGYLHVDCDLYVGTKDIFTILDKKIVPGTVILFDELVNYKLYKEHEVKAFFEWLRVSKAKVAAIGVKGPIEKTDFAMEIDIDVREHHQHNQGVAFVVISRPGATQSIGIS</sequence>
<dbReference type="InterPro" id="IPR008884">
    <property type="entry name" value="TylF_MeTrfase"/>
</dbReference>
<keyword evidence="1" id="KW-1133">Transmembrane helix</keyword>
<name>A0AAW1NQD1_9CHLO</name>
<keyword evidence="3" id="KW-1185">Reference proteome</keyword>
<accession>A0AAW1NQD1</accession>
<dbReference type="Gene3D" id="3.40.50.150">
    <property type="entry name" value="Vaccinia Virus protein VP39"/>
    <property type="match status" value="1"/>
</dbReference>
<keyword evidence="1" id="KW-0812">Transmembrane</keyword>
<organism evidence="2 3">
    <name type="scientific">Symbiochloris irregularis</name>
    <dbReference type="NCBI Taxonomy" id="706552"/>
    <lineage>
        <taxon>Eukaryota</taxon>
        <taxon>Viridiplantae</taxon>
        <taxon>Chlorophyta</taxon>
        <taxon>core chlorophytes</taxon>
        <taxon>Trebouxiophyceae</taxon>
        <taxon>Trebouxiales</taxon>
        <taxon>Trebouxiaceae</taxon>
        <taxon>Symbiochloris</taxon>
    </lineage>
</organism>
<proteinExistence type="predicted"/>
<protein>
    <submittedName>
        <fullName evidence="2">Uncharacterized protein</fullName>
    </submittedName>
</protein>
<reference evidence="2 3" key="1">
    <citation type="journal article" date="2024" name="Nat. Commun.">
        <title>Phylogenomics reveals the evolutionary origins of lichenization in chlorophyte algae.</title>
        <authorList>
            <person name="Puginier C."/>
            <person name="Libourel C."/>
            <person name="Otte J."/>
            <person name="Skaloud P."/>
            <person name="Haon M."/>
            <person name="Grisel S."/>
            <person name="Petersen M."/>
            <person name="Berrin J.G."/>
            <person name="Delaux P.M."/>
            <person name="Dal Grande F."/>
            <person name="Keller J."/>
        </authorList>
    </citation>
    <scope>NUCLEOTIDE SEQUENCE [LARGE SCALE GENOMIC DNA]</scope>
    <source>
        <strain evidence="2 3">SAG 2036</strain>
    </source>
</reference>
<dbReference type="PANTHER" id="PTHR40036">
    <property type="entry name" value="MACROCIN O-METHYLTRANSFERASE"/>
    <property type="match status" value="1"/>
</dbReference>
<dbReference type="Proteomes" id="UP001465755">
    <property type="component" value="Unassembled WGS sequence"/>
</dbReference>
<evidence type="ECO:0000313" key="2">
    <source>
        <dbReference type="EMBL" id="KAK9790314.1"/>
    </source>
</evidence>
<dbReference type="EMBL" id="JALJOQ010000195">
    <property type="protein sequence ID" value="KAK9790314.1"/>
    <property type="molecule type" value="Genomic_DNA"/>
</dbReference>
<dbReference type="PANTHER" id="PTHR40036:SF1">
    <property type="entry name" value="MACROCIN O-METHYLTRANSFERASE"/>
    <property type="match status" value="1"/>
</dbReference>